<evidence type="ECO:0000259" key="1">
    <source>
        <dbReference type="Pfam" id="PF05076"/>
    </source>
</evidence>
<dbReference type="Pfam" id="PF05076">
    <property type="entry name" value="SUFU"/>
    <property type="match status" value="1"/>
</dbReference>
<accession>A0ABU5KJE6</accession>
<gene>
    <name evidence="2" type="ORF">UFB30_04060</name>
</gene>
<dbReference type="EMBL" id="JAXQNN010000001">
    <property type="protein sequence ID" value="MDZ5711382.1"/>
    <property type="molecule type" value="Genomic_DNA"/>
</dbReference>
<evidence type="ECO:0000313" key="2">
    <source>
        <dbReference type="EMBL" id="MDZ5711382.1"/>
    </source>
</evidence>
<feature type="domain" description="Suppressor of fused-like" evidence="1">
    <location>
        <begin position="3"/>
        <end position="73"/>
    </location>
</feature>
<name>A0ABU5KJE6_9BACL</name>
<proteinExistence type="predicted"/>
<sequence length="77" mass="8653">MFEGTLMEAVYVTSPVYFKEAFFVCVDEPGLEIIMAWLIPVTAEEAAFINQYGGEAFEDLLEREDPDLTDLGRVSLV</sequence>
<dbReference type="Proteomes" id="UP001292084">
    <property type="component" value="Unassembled WGS sequence"/>
</dbReference>
<evidence type="ECO:0000313" key="3">
    <source>
        <dbReference type="Proteomes" id="UP001292084"/>
    </source>
</evidence>
<reference evidence="2 3" key="1">
    <citation type="submission" date="2023-12" db="EMBL/GenBank/DDBJ databases">
        <title>Jeotgalibacillus haloalkaliphilus sp. nov., a novel salt-tolerant bacteria, isolated from the estuary of the Fenhe River into the Yellow River.</title>
        <authorList>
            <person name="Li Y."/>
        </authorList>
    </citation>
    <scope>NUCLEOTIDE SEQUENCE [LARGE SCALE GENOMIC DNA]</scope>
    <source>
        <strain evidence="2 3">HH7-29</strain>
    </source>
</reference>
<keyword evidence="3" id="KW-1185">Reference proteome</keyword>
<comment type="caution">
    <text evidence="2">The sequence shown here is derived from an EMBL/GenBank/DDBJ whole genome shotgun (WGS) entry which is preliminary data.</text>
</comment>
<dbReference type="InterPro" id="IPR020941">
    <property type="entry name" value="SUFU-like_domain"/>
</dbReference>
<dbReference type="RefSeq" id="WP_322420388.1">
    <property type="nucleotide sequence ID" value="NZ_JAXQNN010000001.1"/>
</dbReference>
<protein>
    <submittedName>
        <fullName evidence="2">Suppressor of fused domain protein</fullName>
    </submittedName>
</protein>
<organism evidence="2 3">
    <name type="scientific">Jeotgalibacillus haloalkalitolerans</name>
    <dbReference type="NCBI Taxonomy" id="3104292"/>
    <lineage>
        <taxon>Bacteria</taxon>
        <taxon>Bacillati</taxon>
        <taxon>Bacillota</taxon>
        <taxon>Bacilli</taxon>
        <taxon>Bacillales</taxon>
        <taxon>Caryophanaceae</taxon>
        <taxon>Jeotgalibacillus</taxon>
    </lineage>
</organism>